<evidence type="ECO:0000256" key="1">
    <source>
        <dbReference type="ARBA" id="ARBA00022573"/>
    </source>
</evidence>
<dbReference type="RefSeq" id="WP_161838074.1">
    <property type="nucleotide sequence ID" value="NZ_CP048000.1"/>
</dbReference>
<dbReference type="Gene3D" id="3.30.2110.10">
    <property type="entry name" value="CbiD-like"/>
    <property type="match status" value="1"/>
</dbReference>
<dbReference type="PANTHER" id="PTHR35863:SF1">
    <property type="entry name" value="COBALT-PRECORRIN-5B C(1)-METHYLTRANSFERASE"/>
    <property type="match status" value="1"/>
</dbReference>
<protein>
    <recommendedName>
        <fullName evidence="5">Cobalt-precorrin-5B C(1)-methyltransferase</fullName>
        <ecNumber evidence="5">2.1.1.195</ecNumber>
    </recommendedName>
    <alternativeName>
        <fullName evidence="5">Cobalt-precorrin-6A synthase</fullName>
    </alternativeName>
</protein>
<evidence type="ECO:0000256" key="2">
    <source>
        <dbReference type="ARBA" id="ARBA00022603"/>
    </source>
</evidence>
<keyword evidence="1 5" id="KW-0169">Cobalamin biosynthesis</keyword>
<evidence type="ECO:0000256" key="3">
    <source>
        <dbReference type="ARBA" id="ARBA00022679"/>
    </source>
</evidence>
<comment type="catalytic activity">
    <reaction evidence="5">
        <text>Co-precorrin-5B + S-adenosyl-L-methionine = Co-precorrin-6A + S-adenosyl-L-homocysteine</text>
        <dbReference type="Rhea" id="RHEA:26285"/>
        <dbReference type="ChEBI" id="CHEBI:57856"/>
        <dbReference type="ChEBI" id="CHEBI:59789"/>
        <dbReference type="ChEBI" id="CHEBI:60063"/>
        <dbReference type="ChEBI" id="CHEBI:60064"/>
        <dbReference type="EC" id="2.1.1.195"/>
    </reaction>
</comment>
<accession>A0A6P1TPD1</accession>
<sequence>MLERYVYKGNQKLRCGYTTGSCAAAAAKAASFMLFTDKSLEWISITTPKGIILNLEVKEITRGDGFVTCGIQKDSGDDADVTNGILVFATVRKADKDIVIDGGTGVGRVTRLGLNQDIGQAAINTVPRKMIYDEVMEVCEEAEYTGGLSIIISIPQGEELARKTFNPRLGIDGGLSILGTSGIVEPMSESALIDTIRTEMSSLSAEGAKYLITAPGNYGEAFIGSNFAFSEDKTVKCSNFIGETIDMAFEFKLKGLLLVGHIGKLVKLGGGIMNTHSKWADGRMEILCSCGLLAGGDTYLLKRVLDCITTDEALELFKEAGLLEAVMKVLMEKIEYHLEHRAYEGLTIGAVIFSNKFGILGETKKVQYLLDQLKNN</sequence>
<dbReference type="InterPro" id="IPR036074">
    <property type="entry name" value="CbiD_sf"/>
</dbReference>
<dbReference type="EC" id="2.1.1.195" evidence="5"/>
<keyword evidence="4 5" id="KW-0949">S-adenosyl-L-methionine</keyword>
<evidence type="ECO:0000256" key="4">
    <source>
        <dbReference type="ARBA" id="ARBA00022691"/>
    </source>
</evidence>
<dbReference type="GO" id="GO:0032259">
    <property type="term" value="P:methylation"/>
    <property type="evidence" value="ECO:0007669"/>
    <property type="project" value="UniProtKB-KW"/>
</dbReference>
<evidence type="ECO:0000256" key="5">
    <source>
        <dbReference type="HAMAP-Rule" id="MF_00787"/>
    </source>
</evidence>
<comment type="function">
    <text evidence="5">Catalyzes the methylation of C-1 in cobalt-precorrin-5B to form cobalt-precorrin-6A.</text>
</comment>
<evidence type="ECO:0000313" key="6">
    <source>
        <dbReference type="EMBL" id="QHQ61248.1"/>
    </source>
</evidence>
<keyword evidence="7" id="KW-1185">Reference proteome</keyword>
<dbReference type="HAMAP" id="MF_00787">
    <property type="entry name" value="CbiD"/>
    <property type="match status" value="1"/>
</dbReference>
<name>A0A6P1TPD1_9FIRM</name>
<dbReference type="GO" id="GO:0008168">
    <property type="term" value="F:methyltransferase activity"/>
    <property type="evidence" value="ECO:0007669"/>
    <property type="project" value="UniProtKB-UniRule"/>
</dbReference>
<dbReference type="SUPFAM" id="SSF111342">
    <property type="entry name" value="CbiD-like"/>
    <property type="match status" value="1"/>
</dbReference>
<comment type="pathway">
    <text evidence="5">Cofactor biosynthesis; adenosylcobalamin biosynthesis; cob(II)yrinate a,c-diamide from sirohydrochlorin (anaerobic route): step 6/10.</text>
</comment>
<dbReference type="PIRSF" id="PIRSF026782">
    <property type="entry name" value="CbiD"/>
    <property type="match status" value="1"/>
</dbReference>
<dbReference type="PANTHER" id="PTHR35863">
    <property type="entry name" value="COBALT-PRECORRIN-5B C(1)-METHYLTRANSFERASE"/>
    <property type="match status" value="1"/>
</dbReference>
<dbReference type="GO" id="GO:0019251">
    <property type="term" value="P:anaerobic cobalamin biosynthetic process"/>
    <property type="evidence" value="ECO:0007669"/>
    <property type="project" value="UniProtKB-UniRule"/>
</dbReference>
<gene>
    <name evidence="5 6" type="primary">cbiD</name>
    <name evidence="6" type="ORF">Ana3638_11080</name>
</gene>
<organism evidence="6 7">
    <name type="scientific">Anaerocolumna sedimenticola</name>
    <dbReference type="NCBI Taxonomy" id="2696063"/>
    <lineage>
        <taxon>Bacteria</taxon>
        <taxon>Bacillati</taxon>
        <taxon>Bacillota</taxon>
        <taxon>Clostridia</taxon>
        <taxon>Lachnospirales</taxon>
        <taxon>Lachnospiraceae</taxon>
        <taxon>Anaerocolumna</taxon>
    </lineage>
</organism>
<dbReference type="Proteomes" id="UP000464314">
    <property type="component" value="Chromosome"/>
</dbReference>
<dbReference type="AlphaFoldDB" id="A0A6P1TPD1"/>
<evidence type="ECO:0000313" key="7">
    <source>
        <dbReference type="Proteomes" id="UP000464314"/>
    </source>
</evidence>
<dbReference type="InterPro" id="IPR002748">
    <property type="entry name" value="CbiD"/>
</dbReference>
<dbReference type="EMBL" id="CP048000">
    <property type="protein sequence ID" value="QHQ61248.1"/>
    <property type="molecule type" value="Genomic_DNA"/>
</dbReference>
<keyword evidence="3 5" id="KW-0808">Transferase</keyword>
<dbReference type="UniPathway" id="UPA00148">
    <property type="reaction ID" value="UER00227"/>
</dbReference>
<comment type="similarity">
    <text evidence="5">Belongs to the CbiD family.</text>
</comment>
<keyword evidence="2 5" id="KW-0489">Methyltransferase</keyword>
<reference evidence="6 7" key="1">
    <citation type="submission" date="2020-01" db="EMBL/GenBank/DDBJ databases">
        <title>Genome analysis of Anaerocolumna sp. CBA3638.</title>
        <authorList>
            <person name="Kim J."/>
            <person name="Roh S.W."/>
        </authorList>
    </citation>
    <scope>NUCLEOTIDE SEQUENCE [LARGE SCALE GENOMIC DNA]</scope>
    <source>
        <strain evidence="6 7">CBA3638</strain>
    </source>
</reference>
<proteinExistence type="inferred from homology"/>
<dbReference type="NCBIfam" id="TIGR00312">
    <property type="entry name" value="cbiD"/>
    <property type="match status" value="1"/>
</dbReference>
<dbReference type="Pfam" id="PF01888">
    <property type="entry name" value="CbiD"/>
    <property type="match status" value="1"/>
</dbReference>
<dbReference type="KEGG" id="anr:Ana3638_11080"/>